<dbReference type="Proteomes" id="UP000285405">
    <property type="component" value="Unassembled WGS sequence"/>
</dbReference>
<dbReference type="InterPro" id="IPR006740">
    <property type="entry name" value="DUF604"/>
</dbReference>
<dbReference type="Pfam" id="PF04646">
    <property type="entry name" value="DUF604"/>
    <property type="match status" value="1"/>
</dbReference>
<dbReference type="OrthoDB" id="5817083at2759"/>
<dbReference type="AlphaFoldDB" id="A0A420HSU9"/>
<comment type="caution">
    <text evidence="2">The sequence shown here is derived from an EMBL/GenBank/DDBJ whole genome shotgun (WGS) entry which is preliminary data.</text>
</comment>
<name>A0A420HSU9_9PEZI</name>
<gene>
    <name evidence="2" type="ORF">GcC1_165009</name>
</gene>
<evidence type="ECO:0000256" key="1">
    <source>
        <dbReference type="SAM" id="Phobius"/>
    </source>
</evidence>
<dbReference type="GO" id="GO:0016740">
    <property type="term" value="F:transferase activity"/>
    <property type="evidence" value="ECO:0007669"/>
    <property type="project" value="UniProtKB-KW"/>
</dbReference>
<accession>A0A420HSU9</accession>
<keyword evidence="1" id="KW-0812">Transmembrane</keyword>
<evidence type="ECO:0000313" key="2">
    <source>
        <dbReference type="EMBL" id="RKF60515.1"/>
    </source>
</evidence>
<keyword evidence="1" id="KW-1133">Transmembrane helix</keyword>
<reference evidence="2 3" key="1">
    <citation type="journal article" date="2018" name="BMC Genomics">
        <title>Comparative genome analyses reveal sequence features reflecting distinct modes of host-adaptation between dicot and monocot powdery mildew.</title>
        <authorList>
            <person name="Wu Y."/>
            <person name="Ma X."/>
            <person name="Pan Z."/>
            <person name="Kale S.D."/>
            <person name="Song Y."/>
            <person name="King H."/>
            <person name="Zhang Q."/>
            <person name="Presley C."/>
            <person name="Deng X."/>
            <person name="Wei C.I."/>
            <person name="Xiao S."/>
        </authorList>
    </citation>
    <scope>NUCLEOTIDE SEQUENCE [LARGE SCALE GENOMIC DNA]</scope>
    <source>
        <strain evidence="2">UCSC1</strain>
    </source>
</reference>
<dbReference type="PANTHER" id="PTHR10811">
    <property type="entry name" value="FRINGE-RELATED"/>
    <property type="match status" value="1"/>
</dbReference>
<sequence length="516" mass="59446">MPRKQYFLVLAFLAIFGLSSFYIRLDQKGIYRLQNIDHWIHSSIKNESPNDCKENLDWLRSYQLSYPLKYASRIVYTTPSPNASRLSLTYIDSPLFSGFSTVDIEKSTNFTDKNCLPPLEIEVAHQGSSRMNASNMIFGLQTTMTRLRDTVKHLARWLSHTDATLYAIVIENEETRADDFEMAKLQDIFHDLNMKVTLMHPVRPEDSFAQRYFSLISVMYQARDENTQWISCIDDDTFFPSLFNLQAMLAKYDTNEPQYVGSLSEDWWAVKNYGLMAFGGAGIFLSLPMAKIVYDNRESCGNNLRTTAGDITVMDCIYRFSSIKLTNIPTLHQVDMHGDLSGFYESGREILSLHHWKEGSASGYKLEMDKMHLVADICDSCFLQRWKFSHNMVLSNGFSISNYPESYITTSRNPKSNRFGSNEINLDDIEYTWNDEINVLHSLAPTREKLSTSSKISYRLLDSILVNDFNETSVHQIYFLKGEEKSDGKREMDTILVLKWHRGKPTRQPINDVPAV</sequence>
<dbReference type="Gene3D" id="3.90.550.50">
    <property type="match status" value="1"/>
</dbReference>
<keyword evidence="2" id="KW-0808">Transferase</keyword>
<protein>
    <submittedName>
        <fullName evidence="2">Glycosyltransferase family 31</fullName>
    </submittedName>
</protein>
<organism evidence="2 3">
    <name type="scientific">Golovinomyces cichoracearum</name>
    <dbReference type="NCBI Taxonomy" id="62708"/>
    <lineage>
        <taxon>Eukaryota</taxon>
        <taxon>Fungi</taxon>
        <taxon>Dikarya</taxon>
        <taxon>Ascomycota</taxon>
        <taxon>Pezizomycotina</taxon>
        <taxon>Leotiomycetes</taxon>
        <taxon>Erysiphales</taxon>
        <taxon>Erysiphaceae</taxon>
        <taxon>Golovinomyces</taxon>
    </lineage>
</organism>
<evidence type="ECO:0000313" key="3">
    <source>
        <dbReference type="Proteomes" id="UP000285405"/>
    </source>
</evidence>
<proteinExistence type="predicted"/>
<feature type="transmembrane region" description="Helical" evidence="1">
    <location>
        <begin position="6"/>
        <end position="25"/>
    </location>
</feature>
<dbReference type="EMBL" id="MCBR01016531">
    <property type="protein sequence ID" value="RKF60515.1"/>
    <property type="molecule type" value="Genomic_DNA"/>
</dbReference>
<keyword evidence="1" id="KW-0472">Membrane</keyword>